<sequence length="115" mass="12752">MLIITGIIHSIAGEVYLLRPMFEQRGNRILEHKFGRSVLRAAWHLTSVMWVILAIILYAATFQPTNLAKVVFLSVGISFTAIGVFDLVASKGKHIGWPSLLLTGIFSLAALMWNT</sequence>
<feature type="transmembrane region" description="Helical" evidence="1">
    <location>
        <begin position="67"/>
        <end position="88"/>
    </location>
</feature>
<gene>
    <name evidence="2" type="ORF">OAN307_c18580</name>
</gene>
<dbReference type="EMBL" id="CP003740">
    <property type="protein sequence ID" value="AGI67512.1"/>
    <property type="molecule type" value="Genomic_DNA"/>
</dbReference>
<name>M9R5N2_9RHOB</name>
<evidence type="ECO:0000256" key="1">
    <source>
        <dbReference type="SAM" id="Phobius"/>
    </source>
</evidence>
<proteinExistence type="predicted"/>
<feature type="transmembrane region" description="Helical" evidence="1">
    <location>
        <begin position="41"/>
        <end position="61"/>
    </location>
</feature>
<evidence type="ECO:0000313" key="2">
    <source>
        <dbReference type="EMBL" id="AGI67512.1"/>
    </source>
</evidence>
<reference evidence="2 3" key="1">
    <citation type="journal article" date="2013" name="PLoS ONE">
        <title>Poles Apart: Arctic and Antarctic Octadecabacter strains Share High Genome Plasticity and a New Type of Xanthorhodopsin.</title>
        <authorList>
            <person name="Vollmers J."/>
            <person name="Voget S."/>
            <person name="Dietrich S."/>
            <person name="Gollnow K."/>
            <person name="Smits M."/>
            <person name="Meyer K."/>
            <person name="Brinkhoff T."/>
            <person name="Simon M."/>
            <person name="Daniel R."/>
        </authorList>
    </citation>
    <scope>NUCLEOTIDE SEQUENCE [LARGE SCALE GENOMIC DNA]</scope>
    <source>
        <strain evidence="2 3">307</strain>
    </source>
</reference>
<dbReference type="KEGG" id="oat:OAN307_c18580"/>
<dbReference type="AlphaFoldDB" id="M9R5N2"/>
<keyword evidence="1" id="KW-0472">Membrane</keyword>
<keyword evidence="1" id="KW-1133">Transmembrane helix</keyword>
<organism evidence="2 3">
    <name type="scientific">Octadecabacter antarcticus 307</name>
    <dbReference type="NCBI Taxonomy" id="391626"/>
    <lineage>
        <taxon>Bacteria</taxon>
        <taxon>Pseudomonadati</taxon>
        <taxon>Pseudomonadota</taxon>
        <taxon>Alphaproteobacteria</taxon>
        <taxon>Rhodobacterales</taxon>
        <taxon>Roseobacteraceae</taxon>
        <taxon>Octadecabacter</taxon>
    </lineage>
</organism>
<dbReference type="Proteomes" id="UP000005307">
    <property type="component" value="Chromosome"/>
</dbReference>
<accession>M9R5N2</accession>
<evidence type="ECO:0000313" key="3">
    <source>
        <dbReference type="Proteomes" id="UP000005307"/>
    </source>
</evidence>
<dbReference type="HOGENOM" id="CLU_157027_0_0_5"/>
<feature type="transmembrane region" description="Helical" evidence="1">
    <location>
        <begin position="95"/>
        <end position="113"/>
    </location>
</feature>
<protein>
    <submittedName>
        <fullName evidence="2">Uncharacterized protein</fullName>
    </submittedName>
</protein>
<keyword evidence="1" id="KW-0812">Transmembrane</keyword>
<dbReference type="eggNOG" id="ENOG5033MR6">
    <property type="taxonomic scope" value="Bacteria"/>
</dbReference>
<keyword evidence="3" id="KW-1185">Reference proteome</keyword>